<dbReference type="GO" id="GO:0004725">
    <property type="term" value="F:protein tyrosine phosphatase activity"/>
    <property type="evidence" value="ECO:0007669"/>
    <property type="project" value="UniProtKB-UniRule"/>
</dbReference>
<dbReference type="GO" id="GO:0030145">
    <property type="term" value="F:manganese ion binding"/>
    <property type="evidence" value="ECO:0007669"/>
    <property type="project" value="UniProtKB-UniRule"/>
</dbReference>
<sequence>MIDMHSHILFGVDDGPKTKEEAIALLVQAADEGITKIISTSHAKQPQFDVAAFLVLELVKELQKTVKQEGIPIDIYHGHEIRIHEDLKKGLEYNELLPLADSKYVLIELPSGQVPLYTQKVIADILSMRMVPVIAHPERNRGIMEKPERLERLVRQGALAQVTAGSITGHFGKEVQKLALQLIDANLVHMLGSDVHSLDTRPFLFEKSLDFLEKKRRGDDADILLENNECIVDNMDIELLEPETVRKKAWWQFAF</sequence>
<reference evidence="6" key="1">
    <citation type="submission" date="2024-07" db="EMBL/GenBank/DDBJ databases">
        <title>Halotolerant mesophilic bacterium Ornithinibacillus sp. 4-3, sp. nov., isolated from soil.</title>
        <authorList>
            <person name="Sidarenka A.V."/>
            <person name="Guliayeva D.E."/>
            <person name="Leanovich S.I."/>
            <person name="Hileuskaya K.S."/>
            <person name="Akhremchuk A.E."/>
            <person name="Sikolenko M.A."/>
            <person name="Valentovich L.N."/>
        </authorList>
    </citation>
    <scope>NUCLEOTIDE SEQUENCE</scope>
    <source>
        <strain evidence="6">4-3</strain>
    </source>
</reference>
<dbReference type="InterPro" id="IPR016667">
    <property type="entry name" value="Caps_polysacc_synth_CpsB/CapC"/>
</dbReference>
<dbReference type="PIRSF" id="PIRSF016557">
    <property type="entry name" value="Caps_synth_CpsB"/>
    <property type="match status" value="1"/>
</dbReference>
<dbReference type="PANTHER" id="PTHR39181">
    <property type="entry name" value="TYROSINE-PROTEIN PHOSPHATASE YWQE"/>
    <property type="match status" value="1"/>
</dbReference>
<dbReference type="RefSeq" id="WP_368652906.1">
    <property type="nucleotide sequence ID" value="NZ_CP162599.1"/>
</dbReference>
<evidence type="ECO:0000256" key="5">
    <source>
        <dbReference type="PIRNR" id="PIRNR016557"/>
    </source>
</evidence>
<proteinExistence type="inferred from homology"/>
<keyword evidence="3 5" id="KW-0904">Protein phosphatase</keyword>
<dbReference type="Gene3D" id="3.20.20.140">
    <property type="entry name" value="Metal-dependent hydrolases"/>
    <property type="match status" value="1"/>
</dbReference>
<keyword evidence="2 5" id="KW-0378">Hydrolase</keyword>
<organism evidence="6">
    <name type="scientific">Ornithinibacillus sp. 4-3</name>
    <dbReference type="NCBI Taxonomy" id="3231488"/>
    <lineage>
        <taxon>Bacteria</taxon>
        <taxon>Bacillati</taxon>
        <taxon>Bacillota</taxon>
        <taxon>Bacilli</taxon>
        <taxon>Bacillales</taxon>
        <taxon>Bacillaceae</taxon>
        <taxon>Ornithinibacillus</taxon>
    </lineage>
</organism>
<comment type="similarity">
    <text evidence="1 5">Belongs to the metallo-dependent hydrolases superfamily. CpsB/CapC family.</text>
</comment>
<dbReference type="EMBL" id="CP162599">
    <property type="protein sequence ID" value="XDK32185.1"/>
    <property type="molecule type" value="Genomic_DNA"/>
</dbReference>
<dbReference type="Pfam" id="PF19567">
    <property type="entry name" value="CpsB_CapC"/>
    <property type="match status" value="1"/>
</dbReference>
<gene>
    <name evidence="6" type="ORF">AB4Y30_14370</name>
</gene>
<dbReference type="PANTHER" id="PTHR39181:SF1">
    <property type="entry name" value="TYROSINE-PROTEIN PHOSPHATASE YWQE"/>
    <property type="match status" value="1"/>
</dbReference>
<protein>
    <recommendedName>
        <fullName evidence="5">Tyrosine-protein phosphatase</fullName>
        <ecNumber evidence="5">3.1.3.48</ecNumber>
    </recommendedName>
</protein>
<dbReference type="SUPFAM" id="SSF89550">
    <property type="entry name" value="PHP domain-like"/>
    <property type="match status" value="1"/>
</dbReference>
<dbReference type="EC" id="3.1.3.48" evidence="5"/>
<evidence type="ECO:0000256" key="2">
    <source>
        <dbReference type="ARBA" id="ARBA00022801"/>
    </source>
</evidence>
<evidence type="ECO:0000256" key="4">
    <source>
        <dbReference type="ARBA" id="ARBA00051722"/>
    </source>
</evidence>
<dbReference type="AlphaFoldDB" id="A0AB39HNT7"/>
<accession>A0AB39HNT7</accession>
<evidence type="ECO:0000256" key="3">
    <source>
        <dbReference type="ARBA" id="ARBA00022912"/>
    </source>
</evidence>
<name>A0AB39HNT7_9BACI</name>
<evidence type="ECO:0000313" key="6">
    <source>
        <dbReference type="EMBL" id="XDK32185.1"/>
    </source>
</evidence>
<dbReference type="InterPro" id="IPR016195">
    <property type="entry name" value="Pol/histidinol_Pase-like"/>
</dbReference>
<comment type="catalytic activity">
    <reaction evidence="4 5">
        <text>O-phospho-L-tyrosyl-[protein] + H2O = L-tyrosyl-[protein] + phosphate</text>
        <dbReference type="Rhea" id="RHEA:10684"/>
        <dbReference type="Rhea" id="RHEA-COMP:10136"/>
        <dbReference type="Rhea" id="RHEA-COMP:20101"/>
        <dbReference type="ChEBI" id="CHEBI:15377"/>
        <dbReference type="ChEBI" id="CHEBI:43474"/>
        <dbReference type="ChEBI" id="CHEBI:46858"/>
        <dbReference type="ChEBI" id="CHEBI:61978"/>
        <dbReference type="EC" id="3.1.3.48"/>
    </reaction>
</comment>
<evidence type="ECO:0000256" key="1">
    <source>
        <dbReference type="ARBA" id="ARBA00005750"/>
    </source>
</evidence>